<protein>
    <submittedName>
        <fullName evidence="2">Uncharacterized protein</fullName>
    </submittedName>
</protein>
<sequence>MAAGLRRSSRAVRRSKADDTDVKEEDTLVLASEDAHRLVAIMDRYDTPLTDSMMPGVLDRCEGTATLRTMLNAKKVDAVEVWTCAVSLCAPTARTDARAHMGVLLFLHLLNQLVPGLREARRVQDRTHADAFALHMSLPSGDYFTNAIALPASARAALDTGAAEGVAVAPPMDAPPVYTLGDCVARTKPASKPNEPHTMRAATYLSYGAFGSSLGPSVDSSGKTLDGSTTDALYTARQRLAKQLHARWGAPLAERMTLAYRGSDLEAPPDEAPPTDEPAASAHSLAAEASALDPALDAALLAQALESLDVDRILHENQLRLEELQELQWARTRMEYAQASSVRVNEREQELANEVVASLTDLLLHVPPQAIAATARAAGPMVWVTQVVLASSLTSSSALARGFYGTLSMPLHGPKSQAQLPSGDAPNAAPVWAPLSRPSTVADNATARPGADPRGLAYAWEHVQGSPAQAVRAAMGPVMPYAQGAGRPMPTGISSPSSMPGAAPGTGLPGTRPSRAMPMSRPA</sequence>
<organism evidence="2 3">
    <name type="scientific">Malassezia equina</name>
    <dbReference type="NCBI Taxonomy" id="1381935"/>
    <lineage>
        <taxon>Eukaryota</taxon>
        <taxon>Fungi</taxon>
        <taxon>Dikarya</taxon>
        <taxon>Basidiomycota</taxon>
        <taxon>Ustilaginomycotina</taxon>
        <taxon>Malasseziomycetes</taxon>
        <taxon>Malasseziales</taxon>
        <taxon>Malasseziaceae</taxon>
        <taxon>Malassezia</taxon>
    </lineage>
</organism>
<keyword evidence="3" id="KW-1185">Reference proteome</keyword>
<feature type="compositionally biased region" description="Low complexity" evidence="1">
    <location>
        <begin position="492"/>
        <end position="513"/>
    </location>
</feature>
<feature type="region of interest" description="Disordered" evidence="1">
    <location>
        <begin position="486"/>
        <end position="523"/>
    </location>
</feature>
<evidence type="ECO:0000313" key="2">
    <source>
        <dbReference type="EMBL" id="WFD24027.1"/>
    </source>
</evidence>
<dbReference type="EMBL" id="CP119904">
    <property type="protein sequence ID" value="WFD24027.1"/>
    <property type="molecule type" value="Genomic_DNA"/>
</dbReference>
<proteinExistence type="predicted"/>
<dbReference type="AlphaFoldDB" id="A0AAF0ECR5"/>
<reference evidence="2" key="1">
    <citation type="submission" date="2023-03" db="EMBL/GenBank/DDBJ databases">
        <title>Mating type loci evolution in Malassezia.</title>
        <authorList>
            <person name="Coelho M.A."/>
        </authorList>
    </citation>
    <scope>NUCLEOTIDE SEQUENCE</scope>
    <source>
        <strain evidence="2">CBS 12830</strain>
    </source>
</reference>
<evidence type="ECO:0000313" key="3">
    <source>
        <dbReference type="Proteomes" id="UP001214415"/>
    </source>
</evidence>
<name>A0AAF0ECR5_9BASI</name>
<accession>A0AAF0ECR5</accession>
<dbReference type="Proteomes" id="UP001214415">
    <property type="component" value="Chromosome 5"/>
</dbReference>
<evidence type="ECO:0000256" key="1">
    <source>
        <dbReference type="SAM" id="MobiDB-lite"/>
    </source>
</evidence>
<gene>
    <name evidence="2" type="ORF">MEQU1_002724</name>
</gene>